<feature type="transmembrane region" description="Helical" evidence="1">
    <location>
        <begin position="145"/>
        <end position="161"/>
    </location>
</feature>
<keyword evidence="1" id="KW-0812">Transmembrane</keyword>
<keyword evidence="1" id="KW-1133">Transmembrane helix</keyword>
<reference evidence="2 3" key="1">
    <citation type="submission" date="2020-03" db="EMBL/GenBank/DDBJ databases">
        <title>Genomic Encyclopedia of Type Strains, Phase IV (KMG-IV): sequencing the most valuable type-strain genomes for metagenomic binning, comparative biology and taxonomic classification.</title>
        <authorList>
            <person name="Goeker M."/>
        </authorList>
    </citation>
    <scope>NUCLEOTIDE SEQUENCE [LARGE SCALE GENOMIC DNA]</scope>
    <source>
        <strain evidence="2 3">DSM 105096</strain>
    </source>
</reference>
<feature type="transmembrane region" description="Helical" evidence="1">
    <location>
        <begin position="444"/>
        <end position="469"/>
    </location>
</feature>
<dbReference type="EMBL" id="JAATJH010000001">
    <property type="protein sequence ID" value="NJC25031.1"/>
    <property type="molecule type" value="Genomic_DNA"/>
</dbReference>
<gene>
    <name evidence="2" type="ORF">GGR27_000512</name>
</gene>
<feature type="transmembrane region" description="Helical" evidence="1">
    <location>
        <begin position="410"/>
        <end position="432"/>
    </location>
</feature>
<keyword evidence="3" id="KW-1185">Reference proteome</keyword>
<feature type="transmembrane region" description="Helical" evidence="1">
    <location>
        <begin position="222"/>
        <end position="241"/>
    </location>
</feature>
<feature type="transmembrane region" description="Helical" evidence="1">
    <location>
        <begin position="506"/>
        <end position="524"/>
    </location>
</feature>
<organism evidence="2 3">
    <name type="scientific">Neolewinella antarctica</name>
    <dbReference type="NCBI Taxonomy" id="442734"/>
    <lineage>
        <taxon>Bacteria</taxon>
        <taxon>Pseudomonadati</taxon>
        <taxon>Bacteroidota</taxon>
        <taxon>Saprospiria</taxon>
        <taxon>Saprospirales</taxon>
        <taxon>Lewinellaceae</taxon>
        <taxon>Neolewinella</taxon>
    </lineage>
</organism>
<feature type="transmembrane region" description="Helical" evidence="1">
    <location>
        <begin position="531"/>
        <end position="553"/>
    </location>
</feature>
<evidence type="ECO:0000313" key="3">
    <source>
        <dbReference type="Proteomes" id="UP000770785"/>
    </source>
</evidence>
<dbReference type="RefSeq" id="WP_168035809.1">
    <property type="nucleotide sequence ID" value="NZ_JAATJH010000001.1"/>
</dbReference>
<evidence type="ECO:0008006" key="4">
    <source>
        <dbReference type="Google" id="ProtNLM"/>
    </source>
</evidence>
<accession>A0ABX0X749</accession>
<feature type="transmembrane region" description="Helical" evidence="1">
    <location>
        <begin position="368"/>
        <end position="390"/>
    </location>
</feature>
<sequence length="838" mass="91025">MKFKTLLPHLVALVIFLIASAVTFWPQFQGKVLRQGDVVAYRGASKELMDYSQELGEPVLWTGTSFGGMPTYQIRTIREGNQLGLFEQPLANVLPSQAGNFFLGLICAYLCLIIVGVNPWLSIAGALGIVLATSNIVLWKAGHTTKVMTIFYLPLILAGIVTAFRRKYLLGGLIFALGMGLAIKANHPQMLYYFGLTVPFYGVAELITAVRKKQLPHFFKAAGVLVFGLLLAVGSGASNLLPTLEYAPSTMRGGQILETPIQTGNSGSASDAKSTGLDWEYAMQWSNGLIDAVATYAPLAAGGGSGEEVASTTALGEAMRDVGYPARKTYPAPLYHGALPFTEGPYYLGAVVWALFLFGLFTARRSLAIWLGLGTLLIMVMSSGKNVASFNRLLFDNLPLLNTFRTPNSALSISTFMMLALGVLGVSTWLTTLKIDPERGRKQLLYAGITAAVLGAVIAVVLPATITFAHPNDVATLERMTQGQIDVTPLLAPLEETRAAVYRSDAWRSFLYVGLAFATLLLLFRRSVSPLVGGLMLAGLLIFDFGGINGRYLSKEDWTKQPRVSTPFQATAADQQILRDTDPHFRVFNLTVNSFNDASTSYLHKSVGGYSAVKLRRYQDLIDGYLAERDADVLNMLNTKYYIIPDENRQPSARQNPAAFGPAWLVNSVQIVNSNDAEFTALGSVANLRGTAIVHEDFADVVSGLSPTGAGSIALTKYSPDELTYAFKSSSEQLAVFSEIWYGPDLGWKAYVDGVETDLIRTNYLLRGVRVPAGEHEVKMVFDPKTYAAGVTISWISSLLIILGLAGYLAYRWLNGRRLRNTAVPVEDLPARGTKSAS</sequence>
<feature type="transmembrane region" description="Helical" evidence="1">
    <location>
        <begin position="120"/>
        <end position="139"/>
    </location>
</feature>
<dbReference type="Proteomes" id="UP000770785">
    <property type="component" value="Unassembled WGS sequence"/>
</dbReference>
<protein>
    <recommendedName>
        <fullName evidence="4">YfhO family protein</fullName>
    </recommendedName>
</protein>
<dbReference type="InterPro" id="IPR018580">
    <property type="entry name" value="Uncharacterised_YfhO"/>
</dbReference>
<dbReference type="PANTHER" id="PTHR38454">
    <property type="entry name" value="INTEGRAL MEMBRANE PROTEIN-RELATED"/>
    <property type="match status" value="1"/>
</dbReference>
<feature type="transmembrane region" description="Helical" evidence="1">
    <location>
        <begin position="191"/>
        <end position="210"/>
    </location>
</feature>
<comment type="caution">
    <text evidence="2">The sequence shown here is derived from an EMBL/GenBank/DDBJ whole genome shotgun (WGS) entry which is preliminary data.</text>
</comment>
<name>A0ABX0X749_9BACT</name>
<proteinExistence type="predicted"/>
<evidence type="ECO:0000313" key="2">
    <source>
        <dbReference type="EMBL" id="NJC25031.1"/>
    </source>
</evidence>
<feature type="transmembrane region" description="Helical" evidence="1">
    <location>
        <begin position="168"/>
        <end position="185"/>
    </location>
</feature>
<feature type="transmembrane region" description="Helical" evidence="1">
    <location>
        <begin position="344"/>
        <end position="361"/>
    </location>
</feature>
<feature type="transmembrane region" description="Helical" evidence="1">
    <location>
        <begin position="787"/>
        <end position="811"/>
    </location>
</feature>
<feature type="transmembrane region" description="Helical" evidence="1">
    <location>
        <begin position="98"/>
        <end position="115"/>
    </location>
</feature>
<dbReference type="PANTHER" id="PTHR38454:SF1">
    <property type="entry name" value="INTEGRAL MEMBRANE PROTEIN"/>
    <property type="match status" value="1"/>
</dbReference>
<evidence type="ECO:0000256" key="1">
    <source>
        <dbReference type="SAM" id="Phobius"/>
    </source>
</evidence>
<keyword evidence="1" id="KW-0472">Membrane</keyword>